<dbReference type="OrthoDB" id="3189403at2"/>
<dbReference type="Proteomes" id="UP000016638">
    <property type="component" value="Unassembled WGS sequence"/>
</dbReference>
<proteinExistence type="predicted"/>
<keyword evidence="3" id="KW-1185">Reference proteome</keyword>
<gene>
    <name evidence="2" type="ORF">HMPREF1316_1522</name>
</gene>
<evidence type="ECO:0000256" key="1">
    <source>
        <dbReference type="SAM" id="MobiDB-lite"/>
    </source>
</evidence>
<evidence type="ECO:0000313" key="3">
    <source>
        <dbReference type="Proteomes" id="UP000016638"/>
    </source>
</evidence>
<accession>U2VB22</accession>
<dbReference type="RefSeq" id="WP_021725394.1">
    <property type="nucleotide sequence ID" value="NZ_AWEZ01000020.1"/>
</dbReference>
<dbReference type="PATRIC" id="fig|1125712.3.peg.584"/>
<feature type="region of interest" description="Disordered" evidence="1">
    <location>
        <begin position="421"/>
        <end position="456"/>
    </location>
</feature>
<feature type="compositionally biased region" description="Basic and acidic residues" evidence="1">
    <location>
        <begin position="429"/>
        <end position="442"/>
    </location>
</feature>
<evidence type="ECO:0000313" key="2">
    <source>
        <dbReference type="EMBL" id="ERL09766.1"/>
    </source>
</evidence>
<dbReference type="STRING" id="1125712.HMPREF1316_1522"/>
<dbReference type="AlphaFoldDB" id="U2VB22"/>
<dbReference type="EMBL" id="AWEZ01000020">
    <property type="protein sequence ID" value="ERL09766.1"/>
    <property type="molecule type" value="Genomic_DNA"/>
</dbReference>
<dbReference type="NCBIfam" id="TIGR01538">
    <property type="entry name" value="portal_SPP1"/>
    <property type="match status" value="1"/>
</dbReference>
<dbReference type="InterPro" id="IPR021145">
    <property type="entry name" value="Portal_protein_SPP1_Gp6-like"/>
</dbReference>
<comment type="caution">
    <text evidence="2">The sequence shown here is derived from an EMBL/GenBank/DDBJ whole genome shotgun (WGS) entry which is preliminary data.</text>
</comment>
<dbReference type="eggNOG" id="ENOG502Z7Z6">
    <property type="taxonomic scope" value="Bacteria"/>
</dbReference>
<organism evidence="2 3">
    <name type="scientific">Olsenella profusa F0195</name>
    <dbReference type="NCBI Taxonomy" id="1125712"/>
    <lineage>
        <taxon>Bacteria</taxon>
        <taxon>Bacillati</taxon>
        <taxon>Actinomycetota</taxon>
        <taxon>Coriobacteriia</taxon>
        <taxon>Coriobacteriales</taxon>
        <taxon>Atopobiaceae</taxon>
        <taxon>Olsenella</taxon>
    </lineage>
</organism>
<reference evidence="2 3" key="1">
    <citation type="submission" date="2013-08" db="EMBL/GenBank/DDBJ databases">
        <authorList>
            <person name="Durkin A.S."/>
            <person name="Haft D.R."/>
            <person name="McCorrison J."/>
            <person name="Torralba M."/>
            <person name="Gillis M."/>
            <person name="Haft D.H."/>
            <person name="Methe B."/>
            <person name="Sutton G."/>
            <person name="Nelson K.E."/>
        </authorList>
    </citation>
    <scope>NUCLEOTIDE SEQUENCE [LARGE SCALE GENOMIC DNA]</scope>
    <source>
        <strain evidence="2 3">F0195</strain>
    </source>
</reference>
<dbReference type="InterPro" id="IPR006428">
    <property type="entry name" value="Portal_SPP1-type"/>
</dbReference>
<dbReference type="Pfam" id="PF05133">
    <property type="entry name" value="SPP1_portal"/>
    <property type="match status" value="1"/>
</dbReference>
<protein>
    <submittedName>
        <fullName evidence="2">Phage portal protein, SPP1 family</fullName>
    </submittedName>
</protein>
<name>U2VB22_9ACTN</name>
<sequence>MADSKAADAATYEPCGGYRVPDGTELTGDLLASMLSDYKASHLPRLAMLRREYEGDHAILHQAAKAEYKPDNRLVANYARQIVDSMVGYFLGRPAKLLGDDDATIQWLNAWGSANDVDDLNAELSKLADIYGQSYEVMWRDWMAEPHSTFVSPMNMFLIRDDSVAGKVFWAVRFWRDDNRFDNRPDTLRGTLYDATYETPFELVGGTVRFGEATEHGFPDVPAVEYVDNEERQGLFEGVITLIEAHDKALSEKANDVEYYADAYLKILGAHLDEETLKNLRDSRIINLEGRDASNVVVDFLPKPDADGTQEHLIDRLERLIFTLSMVSDLSSESFDTSSGIAIKYRLQAMSDLALVKERKFKRGLGRRHMLLCGYAGNSLSPDAWEGVQVIMTRNLPNNLLEESQIAGNLSGITSEETQLSVLSNVPDPKAEMRRKADEQEARAAALVPQRGGQEG</sequence>